<dbReference type="EC" id="2.7.13.3" evidence="2"/>
<dbReference type="Pfam" id="PF00072">
    <property type="entry name" value="Response_reg"/>
    <property type="match status" value="2"/>
</dbReference>
<dbReference type="InterPro" id="IPR003661">
    <property type="entry name" value="HisK_dim/P_dom"/>
</dbReference>
<dbReference type="Pfam" id="PF12860">
    <property type="entry name" value="PAS_7"/>
    <property type="match status" value="1"/>
</dbReference>
<dbReference type="Gene3D" id="1.10.287.130">
    <property type="match status" value="1"/>
</dbReference>
<evidence type="ECO:0000259" key="11">
    <source>
        <dbReference type="PROSITE" id="PS50113"/>
    </source>
</evidence>
<dbReference type="EMBL" id="JBHPON010000003">
    <property type="protein sequence ID" value="MFC6037413.1"/>
    <property type="molecule type" value="Genomic_DNA"/>
</dbReference>
<dbReference type="PROSITE" id="PS50110">
    <property type="entry name" value="RESPONSE_REGULATORY"/>
    <property type="match status" value="2"/>
</dbReference>
<dbReference type="InterPro" id="IPR011006">
    <property type="entry name" value="CheY-like_superfamily"/>
</dbReference>
<dbReference type="Proteomes" id="UP001596116">
    <property type="component" value="Unassembled WGS sequence"/>
</dbReference>
<evidence type="ECO:0000256" key="4">
    <source>
        <dbReference type="ARBA" id="ARBA00023012"/>
    </source>
</evidence>
<feature type="domain" description="PAC" evidence="11">
    <location>
        <begin position="415"/>
        <end position="471"/>
    </location>
</feature>
<keyword evidence="3 5" id="KW-0597">Phosphoprotein</keyword>
<comment type="catalytic activity">
    <reaction evidence="1">
        <text>ATP + protein L-histidine = ADP + protein N-phospho-L-histidine.</text>
        <dbReference type="EC" id="2.7.13.3"/>
    </reaction>
</comment>
<dbReference type="RefSeq" id="WP_379881191.1">
    <property type="nucleotide sequence ID" value="NZ_JBHPON010000003.1"/>
</dbReference>
<evidence type="ECO:0000259" key="8">
    <source>
        <dbReference type="PROSITE" id="PS50109"/>
    </source>
</evidence>
<feature type="domain" description="PAC" evidence="11">
    <location>
        <begin position="292"/>
        <end position="344"/>
    </location>
</feature>
<organism evidence="12 13">
    <name type="scientific">Hyphococcus aureus</name>
    <dbReference type="NCBI Taxonomy" id="2666033"/>
    <lineage>
        <taxon>Bacteria</taxon>
        <taxon>Pseudomonadati</taxon>
        <taxon>Pseudomonadota</taxon>
        <taxon>Alphaproteobacteria</taxon>
        <taxon>Parvularculales</taxon>
        <taxon>Parvularculaceae</taxon>
        <taxon>Hyphococcus</taxon>
    </lineage>
</organism>
<gene>
    <name evidence="12" type="ORF">ACFMB1_17790</name>
</gene>
<dbReference type="NCBIfam" id="TIGR00229">
    <property type="entry name" value="sensory_box"/>
    <property type="match status" value="2"/>
</dbReference>
<feature type="transmembrane region" description="Helical" evidence="7">
    <location>
        <begin position="126"/>
        <end position="147"/>
    </location>
</feature>
<dbReference type="Pfam" id="PF00512">
    <property type="entry name" value="HisKA"/>
    <property type="match status" value="1"/>
</dbReference>
<feature type="transmembrane region" description="Helical" evidence="7">
    <location>
        <begin position="60"/>
        <end position="80"/>
    </location>
</feature>
<dbReference type="PANTHER" id="PTHR45339">
    <property type="entry name" value="HYBRID SIGNAL TRANSDUCTION HISTIDINE KINASE J"/>
    <property type="match status" value="1"/>
</dbReference>
<dbReference type="CDD" id="cd16922">
    <property type="entry name" value="HATPase_EvgS-ArcB-TorS-like"/>
    <property type="match status" value="1"/>
</dbReference>
<dbReference type="SMART" id="SM00091">
    <property type="entry name" value="PAS"/>
    <property type="match status" value="3"/>
</dbReference>
<dbReference type="CDD" id="cd00082">
    <property type="entry name" value="HisKA"/>
    <property type="match status" value="1"/>
</dbReference>
<feature type="transmembrane region" description="Helical" evidence="7">
    <location>
        <begin position="101"/>
        <end position="120"/>
    </location>
</feature>
<evidence type="ECO:0000256" key="7">
    <source>
        <dbReference type="SAM" id="Phobius"/>
    </source>
</evidence>
<dbReference type="SMART" id="SM00086">
    <property type="entry name" value="PAC"/>
    <property type="match status" value="2"/>
</dbReference>
<dbReference type="CDD" id="cd00130">
    <property type="entry name" value="PAS"/>
    <property type="match status" value="1"/>
</dbReference>
<keyword evidence="7" id="KW-1133">Transmembrane helix</keyword>
<dbReference type="SMART" id="SM00448">
    <property type="entry name" value="REC"/>
    <property type="match status" value="2"/>
</dbReference>
<dbReference type="PRINTS" id="PR00344">
    <property type="entry name" value="BCTRLSENSOR"/>
</dbReference>
<feature type="domain" description="Response regulatory" evidence="9">
    <location>
        <begin position="887"/>
        <end position="1008"/>
    </location>
</feature>
<protein>
    <recommendedName>
        <fullName evidence="2">histidine kinase</fullName>
        <ecNumber evidence="2">2.7.13.3</ecNumber>
    </recommendedName>
</protein>
<dbReference type="InterPro" id="IPR003594">
    <property type="entry name" value="HATPase_dom"/>
</dbReference>
<dbReference type="SUPFAM" id="SSF55874">
    <property type="entry name" value="ATPase domain of HSP90 chaperone/DNA topoisomerase II/histidine kinase"/>
    <property type="match status" value="1"/>
</dbReference>
<dbReference type="CDD" id="cd00156">
    <property type="entry name" value="REC"/>
    <property type="match status" value="1"/>
</dbReference>
<dbReference type="InterPro" id="IPR001610">
    <property type="entry name" value="PAC"/>
</dbReference>
<comment type="caution">
    <text evidence="12">The sequence shown here is derived from an EMBL/GenBank/DDBJ whole genome shotgun (WGS) entry which is preliminary data.</text>
</comment>
<feature type="domain" description="PAS" evidence="10">
    <location>
        <begin position="345"/>
        <end position="395"/>
    </location>
</feature>
<evidence type="ECO:0000259" key="9">
    <source>
        <dbReference type="PROSITE" id="PS50110"/>
    </source>
</evidence>
<dbReference type="SUPFAM" id="SSF47384">
    <property type="entry name" value="Homodimeric domain of signal transducing histidine kinase"/>
    <property type="match status" value="1"/>
</dbReference>
<keyword evidence="4" id="KW-0902">Two-component regulatory system</keyword>
<dbReference type="PROSITE" id="PS50113">
    <property type="entry name" value="PAC"/>
    <property type="match status" value="2"/>
</dbReference>
<keyword evidence="13" id="KW-1185">Reference proteome</keyword>
<dbReference type="InterPro" id="IPR005467">
    <property type="entry name" value="His_kinase_dom"/>
</dbReference>
<dbReference type="InterPro" id="IPR036890">
    <property type="entry name" value="HATPase_C_sf"/>
</dbReference>
<feature type="coiled-coil region" evidence="6">
    <location>
        <begin position="466"/>
        <end position="493"/>
    </location>
</feature>
<dbReference type="Gene3D" id="3.30.565.10">
    <property type="entry name" value="Histidine kinase-like ATPase, C-terminal domain"/>
    <property type="match status" value="1"/>
</dbReference>
<dbReference type="PROSITE" id="PS50112">
    <property type="entry name" value="PAS"/>
    <property type="match status" value="2"/>
</dbReference>
<name>A0ABW1L370_9PROT</name>
<reference evidence="12 13" key="1">
    <citation type="submission" date="2024-09" db="EMBL/GenBank/DDBJ databases">
        <authorList>
            <person name="Zhang Z.-H."/>
        </authorList>
    </citation>
    <scope>NUCLEOTIDE SEQUENCE [LARGE SCALE GENOMIC DNA]</scope>
    <source>
        <strain evidence="12 13">HHTR114</strain>
    </source>
</reference>
<dbReference type="Pfam" id="PF13426">
    <property type="entry name" value="PAS_9"/>
    <property type="match status" value="1"/>
</dbReference>
<proteinExistence type="predicted"/>
<evidence type="ECO:0000313" key="13">
    <source>
        <dbReference type="Proteomes" id="UP001596116"/>
    </source>
</evidence>
<dbReference type="Pfam" id="PF02518">
    <property type="entry name" value="HATPase_c"/>
    <property type="match status" value="1"/>
</dbReference>
<feature type="modified residue" description="4-aspartylphosphate" evidence="5">
    <location>
        <position position="1091"/>
    </location>
</feature>
<feature type="domain" description="Histidine kinase" evidence="8">
    <location>
        <begin position="648"/>
        <end position="868"/>
    </location>
</feature>
<evidence type="ECO:0000256" key="6">
    <source>
        <dbReference type="SAM" id="Coils"/>
    </source>
</evidence>
<feature type="modified residue" description="4-aspartylphosphate" evidence="5">
    <location>
        <position position="941"/>
    </location>
</feature>
<dbReference type="InterPro" id="IPR000700">
    <property type="entry name" value="PAS-assoc_C"/>
</dbReference>
<evidence type="ECO:0000256" key="5">
    <source>
        <dbReference type="PROSITE-ProRule" id="PRU00169"/>
    </source>
</evidence>
<accession>A0ABW1L370</accession>
<evidence type="ECO:0000259" key="10">
    <source>
        <dbReference type="PROSITE" id="PS50112"/>
    </source>
</evidence>
<keyword evidence="7" id="KW-0812">Transmembrane</keyword>
<evidence type="ECO:0000256" key="1">
    <source>
        <dbReference type="ARBA" id="ARBA00000085"/>
    </source>
</evidence>
<evidence type="ECO:0000313" key="12">
    <source>
        <dbReference type="EMBL" id="MFC6037413.1"/>
    </source>
</evidence>
<feature type="domain" description="PAS" evidence="10">
    <location>
        <begin position="216"/>
        <end position="261"/>
    </location>
</feature>
<dbReference type="InterPro" id="IPR035965">
    <property type="entry name" value="PAS-like_dom_sf"/>
</dbReference>
<dbReference type="Gene3D" id="3.40.50.2300">
    <property type="match status" value="2"/>
</dbReference>
<evidence type="ECO:0000256" key="2">
    <source>
        <dbReference type="ARBA" id="ARBA00012438"/>
    </source>
</evidence>
<dbReference type="Gene3D" id="3.30.450.20">
    <property type="entry name" value="PAS domain"/>
    <property type="match status" value="3"/>
</dbReference>
<dbReference type="InterPro" id="IPR004358">
    <property type="entry name" value="Sig_transdc_His_kin-like_C"/>
</dbReference>
<keyword evidence="6" id="KW-0175">Coiled coil</keyword>
<feature type="transmembrane region" description="Helical" evidence="7">
    <location>
        <begin position="159"/>
        <end position="187"/>
    </location>
</feature>
<dbReference type="PROSITE" id="PS50109">
    <property type="entry name" value="HIS_KIN"/>
    <property type="match status" value="1"/>
</dbReference>
<dbReference type="SMART" id="SM00387">
    <property type="entry name" value="HATPase_c"/>
    <property type="match status" value="1"/>
</dbReference>
<sequence length="1170" mass="129079">MQKIIKKIATFLGAPGDTTPDVVIDRQVRELKQQMPRVLIGIGLTSALIGFRFFEHDRALILIFVGGYFAFLAARIPVWLRLDVNAMLPEAKRRQLGATPIIALGLGLSCVAIAIYLSQFADKQGLIMLGLWCLYCGVASAMGLTALPRASSIPLFTCILPFTPVMFATGDMDLIILALIMMIGAVVAHFHNTHFGEVLAEISISKQTVEQHAERAAMRFRNFIENTSDWAWEFNAKGEQVYISPNFEKITGIPSSHRLGQYSLNISQLDKGRSIKAEEEFIRLFNKHVPIEGLRHNVIKTDGDVMCIAEFAMPQFDNNGEFTGYIGWSKDITEQAEAEERLRESEARYRDFAESAGDWVWEIDADLRYTHISERAKEVTGVDHDWIIGTKMTMEGNKVSDEAWRELSETIRQRKPIQNFISCVDFEKSGRSLWIERSAKPVFGPDGDFKGYRGVAHDISESMAAKIAAADALKKLEEANANLEDIVHQRTQDIEEKSQLMGEVLESMAQGVVVIDDNYKIVELNEKAWRISGMPKSAWAPGNDIRPLLQIGINHGMYEYTSVEEYFDDCDSSLNAGKDFRVVRRQKDGIVIEESTRRRPHGGLVITYRDITEQQIREDELRALSAQLLASKDEAEAANRAKSEFLANMSHEIRTPMNGVIGMASLLLDTKLDENQSDMARVIVSSGDALLKIINDILDFSRLEAGKLRLVKEEFKLRECVEDVAALLSLPVEEKHLELMVRYQPEVDCGFIGDPGRLRQVITNLVGNAVKFTEKGHILVEIGGVRRGEIADVTIDVTDTGCGIPEHKLNAIFDEFEQVDGSSARKHNGAGLGLAISQKMIEAMGGEISVESEVGKGSTFHIRLPLAIDENAPMKVIATDATFAGRRAIIVDDNPVNRTILKEQLASWGLAADAVESAEDALVAIRAANAKDEAYSIGILDFQMPGADGIELARIIKSDQALASTPLVLLTSAGRKGDPSGLAGDLFSAYLVKPARASMLLDAILTALNDGAVAQLRTKTETLAEGTSAKACPFTSDGSPLHVLVAEDNIVNQMVIKAMLQKLCCDVAIASNGKLALEEYRENTPDIVLMDMSMPEMDGAQATSHIRKLQEETGVHTPIIGVTAHALREDRQRCLDAGMDDYLPKPVKQDALLEVITRWTSGRDVKSARA</sequence>
<feature type="domain" description="Response regulatory" evidence="9">
    <location>
        <begin position="1042"/>
        <end position="1160"/>
    </location>
</feature>
<dbReference type="SMART" id="SM00388">
    <property type="entry name" value="HisKA"/>
    <property type="match status" value="1"/>
</dbReference>
<dbReference type="InterPro" id="IPR000014">
    <property type="entry name" value="PAS"/>
</dbReference>
<dbReference type="InterPro" id="IPR013656">
    <property type="entry name" value="PAS_4"/>
</dbReference>
<dbReference type="SUPFAM" id="SSF52172">
    <property type="entry name" value="CheY-like"/>
    <property type="match status" value="2"/>
</dbReference>
<dbReference type="InterPro" id="IPR001789">
    <property type="entry name" value="Sig_transdc_resp-reg_receiver"/>
</dbReference>
<dbReference type="CDD" id="cd17546">
    <property type="entry name" value="REC_hyHK_CKI1_RcsC-like"/>
    <property type="match status" value="1"/>
</dbReference>
<keyword evidence="7" id="KW-0472">Membrane</keyword>
<dbReference type="PANTHER" id="PTHR45339:SF1">
    <property type="entry name" value="HYBRID SIGNAL TRANSDUCTION HISTIDINE KINASE J"/>
    <property type="match status" value="1"/>
</dbReference>
<dbReference type="InterPro" id="IPR036097">
    <property type="entry name" value="HisK_dim/P_sf"/>
</dbReference>
<dbReference type="SUPFAM" id="SSF55785">
    <property type="entry name" value="PYP-like sensor domain (PAS domain)"/>
    <property type="match status" value="3"/>
</dbReference>
<evidence type="ECO:0000256" key="3">
    <source>
        <dbReference type="ARBA" id="ARBA00022553"/>
    </source>
</evidence>
<dbReference type="Pfam" id="PF08448">
    <property type="entry name" value="PAS_4"/>
    <property type="match status" value="1"/>
</dbReference>